<gene>
    <name evidence="2" type="ORF">MIND_00279600</name>
</gene>
<organism evidence="2 3">
    <name type="scientific">Mycena indigotica</name>
    <dbReference type="NCBI Taxonomy" id="2126181"/>
    <lineage>
        <taxon>Eukaryota</taxon>
        <taxon>Fungi</taxon>
        <taxon>Dikarya</taxon>
        <taxon>Basidiomycota</taxon>
        <taxon>Agaricomycotina</taxon>
        <taxon>Agaricomycetes</taxon>
        <taxon>Agaricomycetidae</taxon>
        <taxon>Agaricales</taxon>
        <taxon>Marasmiineae</taxon>
        <taxon>Mycenaceae</taxon>
        <taxon>Mycena</taxon>
    </lineage>
</organism>
<evidence type="ECO:0000313" key="2">
    <source>
        <dbReference type="EMBL" id="KAF7312654.1"/>
    </source>
</evidence>
<feature type="transmembrane region" description="Helical" evidence="1">
    <location>
        <begin position="64"/>
        <end position="85"/>
    </location>
</feature>
<comment type="caution">
    <text evidence="2">The sequence shown here is derived from an EMBL/GenBank/DDBJ whole genome shotgun (WGS) entry which is preliminary data.</text>
</comment>
<accession>A0A8H6WHP1</accession>
<dbReference type="Proteomes" id="UP000636479">
    <property type="component" value="Unassembled WGS sequence"/>
</dbReference>
<proteinExistence type="predicted"/>
<dbReference type="AlphaFoldDB" id="A0A8H6WHP1"/>
<feature type="transmembrane region" description="Helical" evidence="1">
    <location>
        <begin position="140"/>
        <end position="161"/>
    </location>
</feature>
<evidence type="ECO:0000256" key="1">
    <source>
        <dbReference type="SAM" id="Phobius"/>
    </source>
</evidence>
<feature type="transmembrane region" description="Helical" evidence="1">
    <location>
        <begin position="19"/>
        <end position="43"/>
    </location>
</feature>
<dbReference type="RefSeq" id="XP_037224762.1">
    <property type="nucleotide sequence ID" value="XM_037359667.1"/>
</dbReference>
<name>A0A8H6WHP1_9AGAR</name>
<dbReference type="GeneID" id="59342183"/>
<keyword evidence="3" id="KW-1185">Reference proteome</keyword>
<keyword evidence="1" id="KW-0472">Membrane</keyword>
<sequence>MAPISSPGQASNFTSGLTSALACLVPLLAFVYVAGVFWTLDYANRRRMPMNKTQLPIVRRYSPFFYSFLVMTSLVMIALPSWVLLQYSLQLNYPSKRTVIALRLFLFNACWTSTTSAAFTIFMLHPIYSRHPISSIGTQSIWTLMTWSFWVAGAAVLSNAVPQLFDKTFCDNLVYCGHLQAIQIMSLVEVGALTAGLLVLIWLGWRCARDIWHSDAHGDAR</sequence>
<feature type="transmembrane region" description="Helical" evidence="1">
    <location>
        <begin position="105"/>
        <end position="128"/>
    </location>
</feature>
<keyword evidence="1" id="KW-0812">Transmembrane</keyword>
<dbReference type="OrthoDB" id="2628419at2759"/>
<feature type="transmembrane region" description="Helical" evidence="1">
    <location>
        <begin position="181"/>
        <end position="205"/>
    </location>
</feature>
<dbReference type="EMBL" id="JACAZF010000002">
    <property type="protein sequence ID" value="KAF7312654.1"/>
    <property type="molecule type" value="Genomic_DNA"/>
</dbReference>
<protein>
    <submittedName>
        <fullName evidence="2">Uncharacterized protein</fullName>
    </submittedName>
</protein>
<evidence type="ECO:0000313" key="3">
    <source>
        <dbReference type="Proteomes" id="UP000636479"/>
    </source>
</evidence>
<reference evidence="2" key="1">
    <citation type="submission" date="2020-05" db="EMBL/GenBank/DDBJ databases">
        <title>Mycena genomes resolve the evolution of fungal bioluminescence.</title>
        <authorList>
            <person name="Tsai I.J."/>
        </authorList>
    </citation>
    <scope>NUCLEOTIDE SEQUENCE</scope>
    <source>
        <strain evidence="2">171206Taipei</strain>
    </source>
</reference>
<keyword evidence="1" id="KW-1133">Transmembrane helix</keyword>